<evidence type="ECO:0000256" key="6">
    <source>
        <dbReference type="ARBA" id="ARBA00022722"/>
    </source>
</evidence>
<keyword evidence="8 11" id="KW-0255">Endonuclease</keyword>
<dbReference type="GO" id="GO:0003676">
    <property type="term" value="F:nucleic acid binding"/>
    <property type="evidence" value="ECO:0007669"/>
    <property type="project" value="InterPro"/>
</dbReference>
<dbReference type="OrthoDB" id="7845843at2"/>
<evidence type="ECO:0000256" key="2">
    <source>
        <dbReference type="ARBA" id="ARBA00004065"/>
    </source>
</evidence>
<dbReference type="GO" id="GO:0000287">
    <property type="term" value="F:magnesium ion binding"/>
    <property type="evidence" value="ECO:0007669"/>
    <property type="project" value="UniProtKB-UniRule"/>
</dbReference>
<dbReference type="PANTHER" id="PTHR10642:SF26">
    <property type="entry name" value="RIBONUCLEASE H1"/>
    <property type="match status" value="1"/>
</dbReference>
<comment type="subcellular location">
    <subcellularLocation>
        <location evidence="11">Cytoplasm</location>
    </subcellularLocation>
</comment>
<organism evidence="13 14">
    <name type="scientific">Candidatus Liberibacter solanacearum</name>
    <dbReference type="NCBI Taxonomy" id="556287"/>
    <lineage>
        <taxon>Bacteria</taxon>
        <taxon>Pseudomonadati</taxon>
        <taxon>Pseudomonadota</taxon>
        <taxon>Alphaproteobacteria</taxon>
        <taxon>Hyphomicrobiales</taxon>
        <taxon>Rhizobiaceae</taxon>
        <taxon>Liberibacter</taxon>
    </lineage>
</organism>
<dbReference type="InterPro" id="IPR050092">
    <property type="entry name" value="RNase_H"/>
</dbReference>
<protein>
    <recommendedName>
        <fullName evidence="5 11">Ribonuclease H</fullName>
        <shortName evidence="11">RNase H</shortName>
        <ecNumber evidence="5 11">3.1.26.4</ecNumber>
    </recommendedName>
</protein>
<dbReference type="NCBIfam" id="NF001236">
    <property type="entry name" value="PRK00203.1"/>
    <property type="match status" value="1"/>
</dbReference>
<feature type="binding site" evidence="11">
    <location>
        <position position="14"/>
    </location>
    <ligand>
        <name>Mg(2+)</name>
        <dbReference type="ChEBI" id="CHEBI:18420"/>
        <label>1</label>
    </ligand>
</feature>
<feature type="domain" description="RNase H type-1" evidence="12">
    <location>
        <begin position="5"/>
        <end position="146"/>
    </location>
</feature>
<feature type="binding site" evidence="11">
    <location>
        <position position="138"/>
    </location>
    <ligand>
        <name>Mg(2+)</name>
        <dbReference type="ChEBI" id="CHEBI:18420"/>
        <label>2</label>
    </ligand>
</feature>
<feature type="binding site" evidence="11">
    <location>
        <position position="14"/>
    </location>
    <ligand>
        <name>Mg(2+)</name>
        <dbReference type="ChEBI" id="CHEBI:18420"/>
        <label>2</label>
    </ligand>
</feature>
<dbReference type="InterPro" id="IPR002156">
    <property type="entry name" value="RNaseH_domain"/>
</dbReference>
<keyword evidence="11" id="KW-0963">Cytoplasm</keyword>
<dbReference type="CDD" id="cd09278">
    <property type="entry name" value="RNase_HI_prokaryote_like"/>
    <property type="match status" value="1"/>
</dbReference>
<dbReference type="AlphaFoldDB" id="A0A1V2N836"/>
<comment type="catalytic activity">
    <reaction evidence="1 11">
        <text>Endonucleolytic cleavage to 5'-phosphomonoester.</text>
        <dbReference type="EC" id="3.1.26.4"/>
    </reaction>
</comment>
<name>A0A1V2N836_9HYPH</name>
<evidence type="ECO:0000256" key="8">
    <source>
        <dbReference type="ARBA" id="ARBA00022759"/>
    </source>
</evidence>
<dbReference type="InterPro" id="IPR036397">
    <property type="entry name" value="RNaseH_sf"/>
</dbReference>
<keyword evidence="10 11" id="KW-0460">Magnesium</keyword>
<comment type="caution">
    <text evidence="13">The sequence shown here is derived from an EMBL/GenBank/DDBJ whole genome shotgun (WGS) entry which is preliminary data.</text>
</comment>
<dbReference type="GO" id="GO:0004523">
    <property type="term" value="F:RNA-DNA hybrid ribonuclease activity"/>
    <property type="evidence" value="ECO:0007669"/>
    <property type="project" value="UniProtKB-UniRule"/>
</dbReference>
<keyword evidence="9 11" id="KW-0378">Hydrolase</keyword>
<dbReference type="SUPFAM" id="SSF53098">
    <property type="entry name" value="Ribonuclease H-like"/>
    <property type="match status" value="1"/>
</dbReference>
<dbReference type="InterPro" id="IPR012337">
    <property type="entry name" value="RNaseH-like_sf"/>
</dbReference>
<comment type="function">
    <text evidence="2 11">Endonuclease that specifically degrades the RNA of RNA-DNA hybrids.</text>
</comment>
<dbReference type="HAMAP" id="MF_00042">
    <property type="entry name" value="RNase_H"/>
    <property type="match status" value="1"/>
</dbReference>
<evidence type="ECO:0000313" key="14">
    <source>
        <dbReference type="Proteomes" id="UP000189542"/>
    </source>
</evidence>
<evidence type="ECO:0000259" key="12">
    <source>
        <dbReference type="PROSITE" id="PS50879"/>
    </source>
</evidence>
<feature type="binding site" evidence="11">
    <location>
        <position position="74"/>
    </location>
    <ligand>
        <name>Mg(2+)</name>
        <dbReference type="ChEBI" id="CHEBI:18420"/>
        <label>1</label>
    </ligand>
</feature>
<dbReference type="GO" id="GO:0043137">
    <property type="term" value="P:DNA replication, removal of RNA primer"/>
    <property type="evidence" value="ECO:0007669"/>
    <property type="project" value="TreeGrafter"/>
</dbReference>
<reference evidence="13 14" key="1">
    <citation type="journal article" date="2017" name="PLoS ONE">
        <title>Genomic sequence of 'Candidatus Liberibacter solanacearum' haplotype C and its comparison with haplotype A and B genomes.</title>
        <authorList>
            <person name="Wang J."/>
            <person name="Haapalainen M."/>
            <person name="Schott T."/>
            <person name="Thompson S.M."/>
            <person name="Smith G.R."/>
            <person name="Nissinen A.I."/>
            <person name="Pirhonen M."/>
        </authorList>
    </citation>
    <scope>NUCLEOTIDE SEQUENCE [LARGE SCALE GENOMIC DNA]</scope>
    <source>
        <strain evidence="13 14">FIN111</strain>
    </source>
</reference>
<keyword evidence="7 11" id="KW-0479">Metal-binding</keyword>
<evidence type="ECO:0000256" key="10">
    <source>
        <dbReference type="ARBA" id="ARBA00022842"/>
    </source>
</evidence>
<evidence type="ECO:0000256" key="4">
    <source>
        <dbReference type="ARBA" id="ARBA00011245"/>
    </source>
</evidence>
<dbReference type="FunFam" id="3.30.420.10:FF:000089">
    <property type="entry name" value="Ribonuclease H"/>
    <property type="match status" value="1"/>
</dbReference>
<dbReference type="Pfam" id="PF00075">
    <property type="entry name" value="RNase_H"/>
    <property type="match status" value="1"/>
</dbReference>
<gene>
    <name evidence="11" type="primary">rnhA</name>
    <name evidence="13" type="ORF">AYO25_02620</name>
</gene>
<dbReference type="Proteomes" id="UP000189542">
    <property type="component" value="Unassembled WGS sequence"/>
</dbReference>
<dbReference type="Gene3D" id="3.30.420.10">
    <property type="entry name" value="Ribonuclease H-like superfamily/Ribonuclease H"/>
    <property type="match status" value="1"/>
</dbReference>
<evidence type="ECO:0000256" key="7">
    <source>
        <dbReference type="ARBA" id="ARBA00022723"/>
    </source>
</evidence>
<comment type="cofactor">
    <cofactor evidence="11">
        <name>Mg(2+)</name>
        <dbReference type="ChEBI" id="CHEBI:18420"/>
    </cofactor>
    <text evidence="11">Binds 1 Mg(2+) ion per subunit. May bind a second metal ion at a regulatory site, or after substrate binding.</text>
</comment>
<feature type="binding site" evidence="11">
    <location>
        <position position="52"/>
    </location>
    <ligand>
        <name>Mg(2+)</name>
        <dbReference type="ChEBI" id="CHEBI:18420"/>
        <label>1</label>
    </ligand>
</feature>
<evidence type="ECO:0000256" key="1">
    <source>
        <dbReference type="ARBA" id="ARBA00000077"/>
    </source>
</evidence>
<dbReference type="GO" id="GO:0005737">
    <property type="term" value="C:cytoplasm"/>
    <property type="evidence" value="ECO:0007669"/>
    <property type="project" value="UniProtKB-SubCell"/>
</dbReference>
<evidence type="ECO:0000256" key="9">
    <source>
        <dbReference type="ARBA" id="ARBA00022801"/>
    </source>
</evidence>
<comment type="similarity">
    <text evidence="3 11">Belongs to the RNase H family.</text>
</comment>
<sequence length="152" mass="17449">MDFKNLKEVQAYIDGACSGNPGPGGWAVLLRYKKKEKILSGGEKDTTNNRMELMAAISALTSLKYPCKISLFTDSSYVHKGFSQWIKKWEQNGWQTSEKKPVKNEDLWKHFVKASEKHEIELHWIKGHAGHRENEIVDQIARETSIVFKSKI</sequence>
<accession>A0A1V2N836</accession>
<dbReference type="EC" id="3.1.26.4" evidence="5 11"/>
<dbReference type="PANTHER" id="PTHR10642">
    <property type="entry name" value="RIBONUCLEASE H1"/>
    <property type="match status" value="1"/>
</dbReference>
<dbReference type="PROSITE" id="PS50879">
    <property type="entry name" value="RNASE_H_1"/>
    <property type="match status" value="1"/>
</dbReference>
<dbReference type="InterPro" id="IPR022892">
    <property type="entry name" value="RNaseHI"/>
</dbReference>
<evidence type="ECO:0000313" key="13">
    <source>
        <dbReference type="EMBL" id="ONI59877.1"/>
    </source>
</evidence>
<keyword evidence="6 11" id="KW-0540">Nuclease</keyword>
<evidence type="ECO:0000256" key="11">
    <source>
        <dbReference type="HAMAP-Rule" id="MF_00042"/>
    </source>
</evidence>
<evidence type="ECO:0000256" key="3">
    <source>
        <dbReference type="ARBA" id="ARBA00005300"/>
    </source>
</evidence>
<comment type="subunit">
    <text evidence="4 11">Monomer.</text>
</comment>
<evidence type="ECO:0000256" key="5">
    <source>
        <dbReference type="ARBA" id="ARBA00012180"/>
    </source>
</evidence>
<dbReference type="EMBL" id="LVWB01000009">
    <property type="protein sequence ID" value="ONI59877.1"/>
    <property type="molecule type" value="Genomic_DNA"/>
</dbReference>
<proteinExistence type="inferred from homology"/>